<evidence type="ECO:0000313" key="1">
    <source>
        <dbReference type="EMBL" id="GMQ62139.1"/>
    </source>
</evidence>
<sequence length="56" mass="6318">MFAPAIGINEDPVTGNANGPLGAYIVHHKLVKHNKSLCTYFRNLYRFLLFIGKTKK</sequence>
<reference evidence="1" key="1">
    <citation type="submission" date="2023-09" db="EMBL/GenBank/DDBJ databases">
        <title>Vallitalea sediminicola and Vallitalea maricola sp. nov., anaerobic bacteria isolated from marine sediment.</title>
        <authorList>
            <person name="Hirano S."/>
            <person name="Maeda A."/>
            <person name="Terahara T."/>
            <person name="Mori K."/>
            <person name="Hamada M."/>
            <person name="Matsumoto R."/>
            <person name="Kobayashi T."/>
        </authorList>
    </citation>
    <scope>NUCLEOTIDE SEQUENCE</scope>
    <source>
        <strain evidence="1">AN17-2</strain>
    </source>
</reference>
<proteinExistence type="predicted"/>
<dbReference type="EMBL" id="BTPU01000020">
    <property type="protein sequence ID" value="GMQ62139.1"/>
    <property type="molecule type" value="Genomic_DNA"/>
</dbReference>
<comment type="caution">
    <text evidence="1">The sequence shown here is derived from an EMBL/GenBank/DDBJ whole genome shotgun (WGS) entry which is preliminary data.</text>
</comment>
<gene>
    <name evidence="1" type="ORF">AN2V17_13700</name>
</gene>
<name>A0ACB5UHX3_9FIRM</name>
<protein>
    <submittedName>
        <fullName evidence="1">Uncharacterized protein</fullName>
    </submittedName>
</protein>
<keyword evidence="2" id="KW-1185">Reference proteome</keyword>
<evidence type="ECO:0000313" key="2">
    <source>
        <dbReference type="Proteomes" id="UP001374599"/>
    </source>
</evidence>
<accession>A0ACB5UHX3</accession>
<dbReference type="Proteomes" id="UP001374599">
    <property type="component" value="Unassembled WGS sequence"/>
</dbReference>
<organism evidence="1 2">
    <name type="scientific">Vallitalea maricola</name>
    <dbReference type="NCBI Taxonomy" id="3074433"/>
    <lineage>
        <taxon>Bacteria</taxon>
        <taxon>Bacillati</taxon>
        <taxon>Bacillota</taxon>
        <taxon>Clostridia</taxon>
        <taxon>Lachnospirales</taxon>
        <taxon>Vallitaleaceae</taxon>
        <taxon>Vallitalea</taxon>
    </lineage>
</organism>